<accession>C0QFT5</accession>
<dbReference type="RefSeq" id="WP_015904268.1">
    <property type="nucleotide sequence ID" value="NC_012108.1"/>
</dbReference>
<dbReference type="HOGENOM" id="CLU_2715732_0_0_7"/>
<dbReference type="Proteomes" id="UP000000442">
    <property type="component" value="Chromosome"/>
</dbReference>
<dbReference type="KEGG" id="dat:HRM2_24090"/>
<keyword evidence="2" id="KW-1185">Reference proteome</keyword>
<evidence type="ECO:0000313" key="1">
    <source>
        <dbReference type="EMBL" id="ACN15503.1"/>
    </source>
</evidence>
<organism evidence="1 2">
    <name type="scientific">Desulforapulum autotrophicum (strain ATCC 43914 / DSM 3382 / VKM B-1955 / HRM2)</name>
    <name type="common">Desulfobacterium autotrophicum</name>
    <dbReference type="NCBI Taxonomy" id="177437"/>
    <lineage>
        <taxon>Bacteria</taxon>
        <taxon>Pseudomonadati</taxon>
        <taxon>Thermodesulfobacteriota</taxon>
        <taxon>Desulfobacteria</taxon>
        <taxon>Desulfobacterales</taxon>
        <taxon>Desulfobacteraceae</taxon>
        <taxon>Desulforapulum</taxon>
    </lineage>
</organism>
<dbReference type="STRING" id="177437.HRM2_24090"/>
<reference evidence="1 2" key="1">
    <citation type="journal article" date="2009" name="Environ. Microbiol.">
        <title>Genome sequence of Desulfobacterium autotrophicum HRM2, a marine sulfate reducer oxidizing organic carbon completely to carbon dioxide.</title>
        <authorList>
            <person name="Strittmatter A.W."/>
            <person name="Liesegang H."/>
            <person name="Rabus R."/>
            <person name="Decker I."/>
            <person name="Amann J."/>
            <person name="Andres S."/>
            <person name="Henne A."/>
            <person name="Fricke W.F."/>
            <person name="Martinez-Arias R."/>
            <person name="Bartels D."/>
            <person name="Goesmann A."/>
            <person name="Krause L."/>
            <person name="Puehler A."/>
            <person name="Klenk H.P."/>
            <person name="Richter M."/>
            <person name="Schuler M."/>
            <person name="Gloeckner F.O."/>
            <person name="Meyerdierks A."/>
            <person name="Gottschalk G."/>
            <person name="Amann R."/>
        </authorList>
    </citation>
    <scope>NUCLEOTIDE SEQUENCE [LARGE SCALE GENOMIC DNA]</scope>
    <source>
        <strain evidence="2">ATCC 43914 / DSM 3382 / HRM2</strain>
    </source>
</reference>
<protein>
    <submittedName>
        <fullName evidence="1">Uncharacterized protein</fullName>
    </submittedName>
</protein>
<proteinExistence type="predicted"/>
<sequence>MPDKETIHDSGQLNKYSKQVVRKHKLTFPVLADEGNKVADKLGINVKLLEKLRELYSRGYGIDLLRFNGNNS</sequence>
<dbReference type="AlphaFoldDB" id="C0QFT5"/>
<evidence type="ECO:0000313" key="2">
    <source>
        <dbReference type="Proteomes" id="UP000000442"/>
    </source>
</evidence>
<gene>
    <name evidence="1" type="ordered locus">HRM2_24090</name>
</gene>
<dbReference type="EMBL" id="CP001087">
    <property type="protein sequence ID" value="ACN15503.1"/>
    <property type="molecule type" value="Genomic_DNA"/>
</dbReference>
<name>C0QFT5_DESAH</name>